<sequence length="40" mass="4825">MNCWNTLSYSRAISSEAPGYYRGTFRDYRKHRVTPKKRVE</sequence>
<reference evidence="1" key="1">
    <citation type="journal article" date="2021" name="Proc. Natl. Acad. Sci. U.S.A.">
        <title>A Catalog of Tens of Thousands of Viruses from Human Metagenomes Reveals Hidden Associations with Chronic Diseases.</title>
        <authorList>
            <person name="Tisza M.J."/>
            <person name="Buck C.B."/>
        </authorList>
    </citation>
    <scope>NUCLEOTIDE SEQUENCE</scope>
    <source>
        <strain evidence="1">CtzyI3</strain>
    </source>
</reference>
<dbReference type="EMBL" id="BK014931">
    <property type="protein sequence ID" value="DAD83245.1"/>
    <property type="molecule type" value="Genomic_DNA"/>
</dbReference>
<accession>A0A8S5MLK7</accession>
<protein>
    <submittedName>
        <fullName evidence="1">Uncharacterized protein</fullName>
    </submittedName>
</protein>
<proteinExistence type="predicted"/>
<organism evidence="1">
    <name type="scientific">Myoviridae sp. ctzyI3</name>
    <dbReference type="NCBI Taxonomy" id="2826722"/>
    <lineage>
        <taxon>Viruses</taxon>
        <taxon>Duplodnaviria</taxon>
        <taxon>Heunggongvirae</taxon>
        <taxon>Uroviricota</taxon>
        <taxon>Caudoviricetes</taxon>
    </lineage>
</organism>
<evidence type="ECO:0000313" key="1">
    <source>
        <dbReference type="EMBL" id="DAD83245.1"/>
    </source>
</evidence>
<name>A0A8S5MLK7_9CAUD</name>